<accession>A0A0A8ZS38</accession>
<sequence>MHNPSIIAKRIWLIFTGNSEPGQVPSFQISTSAPPEGAHQGIKYEVFIHLDRVEDYSAAASLNLQDPSSGVPCRPVFNPPTPGTGEWRTARRRRTTVHGIHYHRMVISGIGKMTITAAPHARRAKSVATTIPSGCIDGTTTAATTMTTAMLAVVLGATTAGAAHSPRQAGGSVLIGTEAGPQVATPPAATGTAGAAAPHCRTKLRRTTTPTA</sequence>
<reference evidence="2" key="2">
    <citation type="journal article" date="2015" name="Data Brief">
        <title>Shoot transcriptome of the giant reed, Arundo donax.</title>
        <authorList>
            <person name="Barrero R.A."/>
            <person name="Guerrero F.D."/>
            <person name="Moolhuijzen P."/>
            <person name="Goolsby J.A."/>
            <person name="Tidwell J."/>
            <person name="Bellgard S.E."/>
            <person name="Bellgard M.I."/>
        </authorList>
    </citation>
    <scope>NUCLEOTIDE SEQUENCE</scope>
    <source>
        <tissue evidence="2">Shoot tissue taken approximately 20 cm above the soil surface</tissue>
    </source>
</reference>
<evidence type="ECO:0000313" key="2">
    <source>
        <dbReference type="EMBL" id="JAD39580.1"/>
    </source>
</evidence>
<dbReference type="EMBL" id="GBRH01258315">
    <property type="protein sequence ID" value="JAD39580.1"/>
    <property type="molecule type" value="Transcribed_RNA"/>
</dbReference>
<proteinExistence type="predicted"/>
<feature type="compositionally biased region" description="Low complexity" evidence="1">
    <location>
        <begin position="179"/>
        <end position="198"/>
    </location>
</feature>
<dbReference type="AlphaFoldDB" id="A0A0A8ZS38"/>
<organism evidence="2">
    <name type="scientific">Arundo donax</name>
    <name type="common">Giant reed</name>
    <name type="synonym">Donax arundinaceus</name>
    <dbReference type="NCBI Taxonomy" id="35708"/>
    <lineage>
        <taxon>Eukaryota</taxon>
        <taxon>Viridiplantae</taxon>
        <taxon>Streptophyta</taxon>
        <taxon>Embryophyta</taxon>
        <taxon>Tracheophyta</taxon>
        <taxon>Spermatophyta</taxon>
        <taxon>Magnoliopsida</taxon>
        <taxon>Liliopsida</taxon>
        <taxon>Poales</taxon>
        <taxon>Poaceae</taxon>
        <taxon>PACMAD clade</taxon>
        <taxon>Arundinoideae</taxon>
        <taxon>Arundineae</taxon>
        <taxon>Arundo</taxon>
    </lineage>
</organism>
<evidence type="ECO:0000256" key="1">
    <source>
        <dbReference type="SAM" id="MobiDB-lite"/>
    </source>
</evidence>
<reference evidence="2" key="1">
    <citation type="submission" date="2014-09" db="EMBL/GenBank/DDBJ databases">
        <authorList>
            <person name="Magalhaes I.L.F."/>
            <person name="Oliveira U."/>
            <person name="Santos F.R."/>
            <person name="Vidigal T.H.D.A."/>
            <person name="Brescovit A.D."/>
            <person name="Santos A.J."/>
        </authorList>
    </citation>
    <scope>NUCLEOTIDE SEQUENCE</scope>
    <source>
        <tissue evidence="2">Shoot tissue taken approximately 20 cm above the soil surface</tissue>
    </source>
</reference>
<feature type="region of interest" description="Disordered" evidence="1">
    <location>
        <begin position="177"/>
        <end position="212"/>
    </location>
</feature>
<name>A0A0A8ZS38_ARUDO</name>
<protein>
    <submittedName>
        <fullName evidence="2">Uncharacterized protein</fullName>
    </submittedName>
</protein>